<feature type="non-terminal residue" evidence="3">
    <location>
        <position position="1"/>
    </location>
</feature>
<organism evidence="3 4">
    <name type="scientific">Rotaria magnacalcarata</name>
    <dbReference type="NCBI Taxonomy" id="392030"/>
    <lineage>
        <taxon>Eukaryota</taxon>
        <taxon>Metazoa</taxon>
        <taxon>Spiralia</taxon>
        <taxon>Gnathifera</taxon>
        <taxon>Rotifera</taxon>
        <taxon>Eurotatoria</taxon>
        <taxon>Bdelloidea</taxon>
        <taxon>Philodinida</taxon>
        <taxon>Philodinidae</taxon>
        <taxon>Rotaria</taxon>
    </lineage>
</organism>
<dbReference type="Proteomes" id="UP000681720">
    <property type="component" value="Unassembled WGS sequence"/>
</dbReference>
<dbReference type="EMBL" id="CAJOBJ010074518">
    <property type="protein sequence ID" value="CAF4474358.1"/>
    <property type="molecule type" value="Genomic_DNA"/>
</dbReference>
<evidence type="ECO:0000313" key="4">
    <source>
        <dbReference type="Proteomes" id="UP000681720"/>
    </source>
</evidence>
<protein>
    <submittedName>
        <fullName evidence="3">Uncharacterized protein</fullName>
    </submittedName>
</protein>
<evidence type="ECO:0000313" key="3">
    <source>
        <dbReference type="EMBL" id="CAF4476042.1"/>
    </source>
</evidence>
<feature type="region of interest" description="Disordered" evidence="1">
    <location>
        <begin position="55"/>
        <end position="85"/>
    </location>
</feature>
<name>A0A8S2X3E9_9BILA</name>
<feature type="non-terminal residue" evidence="3">
    <location>
        <position position="85"/>
    </location>
</feature>
<gene>
    <name evidence="2" type="ORF">GIL414_LOCUS33501</name>
    <name evidence="3" type="ORF">GIL414_LOCUS33576</name>
</gene>
<proteinExistence type="predicted"/>
<dbReference type="AlphaFoldDB" id="A0A8S2X3E9"/>
<reference evidence="3" key="1">
    <citation type="submission" date="2021-02" db="EMBL/GenBank/DDBJ databases">
        <authorList>
            <person name="Nowell W R."/>
        </authorList>
    </citation>
    <scope>NUCLEOTIDE SEQUENCE</scope>
</reference>
<comment type="caution">
    <text evidence="3">The sequence shown here is derived from an EMBL/GenBank/DDBJ whole genome shotgun (WGS) entry which is preliminary data.</text>
</comment>
<feature type="compositionally biased region" description="Pro residues" evidence="1">
    <location>
        <begin position="73"/>
        <end position="85"/>
    </location>
</feature>
<sequence>SLDDDGDDQSQQPSIDALLGEDPMRFSTSSMNRRPGPFVQQTSINPLFNMAISQAQTQETNRMNLFPQSQQQQPPPPPPPPPPPQ</sequence>
<feature type="region of interest" description="Disordered" evidence="1">
    <location>
        <begin position="1"/>
        <end position="41"/>
    </location>
</feature>
<dbReference type="EMBL" id="CAJOBJ010074860">
    <property type="protein sequence ID" value="CAF4476042.1"/>
    <property type="molecule type" value="Genomic_DNA"/>
</dbReference>
<accession>A0A8S2X3E9</accession>
<evidence type="ECO:0000313" key="2">
    <source>
        <dbReference type="EMBL" id="CAF4474358.1"/>
    </source>
</evidence>
<evidence type="ECO:0000256" key="1">
    <source>
        <dbReference type="SAM" id="MobiDB-lite"/>
    </source>
</evidence>